<feature type="domain" description="Cell envelope-related transcriptional attenuator" evidence="4">
    <location>
        <begin position="110"/>
        <end position="258"/>
    </location>
</feature>
<dbReference type="OrthoDB" id="9782542at2"/>
<dbReference type="PANTHER" id="PTHR33392">
    <property type="entry name" value="POLYISOPRENYL-TEICHOIC ACID--PEPTIDOGLYCAN TEICHOIC ACID TRANSFERASE TAGU"/>
    <property type="match status" value="1"/>
</dbReference>
<evidence type="ECO:0000256" key="2">
    <source>
        <dbReference type="SAM" id="MobiDB-lite"/>
    </source>
</evidence>
<dbReference type="Gene3D" id="3.40.630.190">
    <property type="entry name" value="LCP protein"/>
    <property type="match status" value="1"/>
</dbReference>
<dbReference type="NCBIfam" id="TIGR00350">
    <property type="entry name" value="lytR_cpsA_psr"/>
    <property type="match status" value="1"/>
</dbReference>
<evidence type="ECO:0000256" key="3">
    <source>
        <dbReference type="SAM" id="Phobius"/>
    </source>
</evidence>
<proteinExistence type="inferred from homology"/>
<keyword evidence="6" id="KW-1185">Reference proteome</keyword>
<sequence>MYTTFIHAFLTPWKTQQKEARALAKQKKRRLKKKYRVLRGIYAAVVAVAAVIVIGYGVYKVAVPAPEMKPAAANATQEEEVAPGMEQGSHTRREQTYTFLLACPDQVSGNADAIMLVTYDVPNQKIGMLSVPRDTLVDESSPKINSSLHGGIENLQDVVSDLVGYPIDFYITIDLDGFVELVDAVGGVEFDVPVEMYYSDPTQDLNIFFQPGMQHLDGQAAMEVCRFRKNGDGTGYPLGDIQRSETVRNLMVTVAKKLVSNIGKLDQFVDIFQRNIETNLSGTDITWFVTKAIGVNLSTGVTGGALPGDGNTTYRGTSYCYELEPAESLTMINQLVNPYTTSLTPEDVNFFQVNDANGRGMRADASMFKTAETEDGSAGTGSADTSVRDPEYD</sequence>
<evidence type="ECO:0000313" key="5">
    <source>
        <dbReference type="EMBL" id="RFT07622.1"/>
    </source>
</evidence>
<evidence type="ECO:0000259" key="4">
    <source>
        <dbReference type="Pfam" id="PF03816"/>
    </source>
</evidence>
<keyword evidence="3" id="KW-0472">Membrane</keyword>
<dbReference type="InterPro" id="IPR050922">
    <property type="entry name" value="LytR/CpsA/Psr_CW_biosynth"/>
</dbReference>
<keyword evidence="3" id="KW-1133">Transmembrane helix</keyword>
<dbReference type="AlphaFoldDB" id="A0A3E2B6E7"/>
<gene>
    <name evidence="5" type="ORF">DV520_00310</name>
</gene>
<organism evidence="5 6">
    <name type="scientific">Evtepia gabavorous</name>
    <dbReference type="NCBI Taxonomy" id="2211183"/>
    <lineage>
        <taxon>Bacteria</taxon>
        <taxon>Bacillati</taxon>
        <taxon>Bacillota</taxon>
        <taxon>Clostridia</taxon>
        <taxon>Eubacteriales</taxon>
        <taxon>Evtepia</taxon>
    </lineage>
</organism>
<dbReference type="InterPro" id="IPR004474">
    <property type="entry name" value="LytR_CpsA_psr"/>
</dbReference>
<evidence type="ECO:0000313" key="6">
    <source>
        <dbReference type="Proteomes" id="UP000260649"/>
    </source>
</evidence>
<accession>A0A3E2B6E7</accession>
<dbReference type="EMBL" id="QQRQ01000001">
    <property type="protein sequence ID" value="RFT07622.1"/>
    <property type="molecule type" value="Genomic_DNA"/>
</dbReference>
<dbReference type="Proteomes" id="UP000260649">
    <property type="component" value="Unassembled WGS sequence"/>
</dbReference>
<feature type="region of interest" description="Disordered" evidence="2">
    <location>
        <begin position="369"/>
        <end position="393"/>
    </location>
</feature>
<dbReference type="Pfam" id="PF03816">
    <property type="entry name" value="LytR_cpsA_psr"/>
    <property type="match status" value="1"/>
</dbReference>
<keyword evidence="3" id="KW-0812">Transmembrane</keyword>
<reference evidence="5 6" key="1">
    <citation type="submission" date="2018-07" db="EMBL/GenBank/DDBJ databases">
        <title>GABA Modulating Bacteria of the Human Gut Microbiota.</title>
        <authorList>
            <person name="Strandwitz P."/>
            <person name="Kim K.H."/>
            <person name="Terekhova D."/>
            <person name="Liu J.K."/>
            <person name="Sharma A."/>
            <person name="Levering J."/>
            <person name="Mcdonald D."/>
            <person name="Dietrich D."/>
            <person name="Ramadhar T.R."/>
            <person name="Lekbua A."/>
            <person name="Mroue N."/>
            <person name="Liston C."/>
            <person name="Stewart E.J."/>
            <person name="Dubin M.J."/>
            <person name="Zengler K."/>
            <person name="Knight R."/>
            <person name="Gilbert J.A."/>
            <person name="Clardy J."/>
            <person name="Lewis K."/>
        </authorList>
    </citation>
    <scope>NUCLEOTIDE SEQUENCE [LARGE SCALE GENOMIC DNA]</scope>
    <source>
        <strain evidence="5 6">KLE1738</strain>
    </source>
</reference>
<dbReference type="PANTHER" id="PTHR33392:SF6">
    <property type="entry name" value="POLYISOPRENYL-TEICHOIC ACID--PEPTIDOGLYCAN TEICHOIC ACID TRANSFERASE TAGU"/>
    <property type="match status" value="1"/>
</dbReference>
<comment type="caution">
    <text evidence="5">The sequence shown here is derived from an EMBL/GenBank/DDBJ whole genome shotgun (WGS) entry which is preliminary data.</text>
</comment>
<evidence type="ECO:0000256" key="1">
    <source>
        <dbReference type="ARBA" id="ARBA00006068"/>
    </source>
</evidence>
<comment type="similarity">
    <text evidence="1">Belongs to the LytR/CpsA/Psr (LCP) family.</text>
</comment>
<feature type="transmembrane region" description="Helical" evidence="3">
    <location>
        <begin position="37"/>
        <end position="59"/>
    </location>
</feature>
<name>A0A3E2B6E7_9FIRM</name>
<protein>
    <submittedName>
        <fullName evidence="5">LytR family transcriptional regulator</fullName>
    </submittedName>
</protein>